<dbReference type="Pfam" id="PF09981">
    <property type="entry name" value="DUF2218"/>
    <property type="match status" value="1"/>
</dbReference>
<gene>
    <name evidence="1" type="ORF">D5H75_12935</name>
</gene>
<dbReference type="PIRSF" id="PIRSF028291">
    <property type="entry name" value="UCP028291"/>
    <property type="match status" value="1"/>
</dbReference>
<dbReference type="Proteomes" id="UP000265768">
    <property type="component" value="Unassembled WGS sequence"/>
</dbReference>
<dbReference type="EMBL" id="QZEY01000004">
    <property type="protein sequence ID" value="RJL32439.1"/>
    <property type="molecule type" value="Genomic_DNA"/>
</dbReference>
<dbReference type="OrthoDB" id="9806511at2"/>
<organism evidence="1 2">
    <name type="scientific">Bailinhaonella thermotolerans</name>
    <dbReference type="NCBI Taxonomy" id="1070861"/>
    <lineage>
        <taxon>Bacteria</taxon>
        <taxon>Bacillati</taxon>
        <taxon>Actinomycetota</taxon>
        <taxon>Actinomycetes</taxon>
        <taxon>Streptosporangiales</taxon>
        <taxon>Streptosporangiaceae</taxon>
        <taxon>Bailinhaonella</taxon>
    </lineage>
</organism>
<comment type="caution">
    <text evidence="1">The sequence shown here is derived from an EMBL/GenBank/DDBJ whole genome shotgun (WGS) entry which is preliminary data.</text>
</comment>
<keyword evidence="2" id="KW-1185">Reference proteome</keyword>
<name>A0A3A4B311_9ACTN</name>
<evidence type="ECO:0000313" key="2">
    <source>
        <dbReference type="Proteomes" id="UP000265768"/>
    </source>
</evidence>
<evidence type="ECO:0000313" key="1">
    <source>
        <dbReference type="EMBL" id="RJL32439.1"/>
    </source>
</evidence>
<accession>A0A3A4B311</accession>
<sequence length="94" mass="10671">MESVAHVATERPARYLKQLCQHMGRKIQADFTEDHGKMVFPYGECELDARDGELVLRASAPDEDSLAKVEAVVGHHHLERFGERDGLVVTWQRV</sequence>
<protein>
    <submittedName>
        <fullName evidence="1">DUF2218 domain-containing protein</fullName>
    </submittedName>
</protein>
<dbReference type="InterPro" id="IPR014543">
    <property type="entry name" value="UCP028291"/>
</dbReference>
<dbReference type="RefSeq" id="WP_119926687.1">
    <property type="nucleotide sequence ID" value="NZ_QZEY01000004.1"/>
</dbReference>
<reference evidence="1 2" key="1">
    <citation type="submission" date="2018-09" db="EMBL/GenBank/DDBJ databases">
        <title>YIM 75507 draft genome.</title>
        <authorList>
            <person name="Tang S."/>
            <person name="Feng Y."/>
        </authorList>
    </citation>
    <scope>NUCLEOTIDE SEQUENCE [LARGE SCALE GENOMIC DNA]</scope>
    <source>
        <strain evidence="1 2">YIM 75507</strain>
    </source>
</reference>
<proteinExistence type="predicted"/>
<dbReference type="Gene3D" id="3.30.310.50">
    <property type="entry name" value="Alpha-D-phosphohexomutase, C-terminal domain"/>
    <property type="match status" value="1"/>
</dbReference>
<dbReference type="AlphaFoldDB" id="A0A3A4B311"/>